<proteinExistence type="predicted"/>
<reference evidence="3" key="2">
    <citation type="submission" date="2010-01" db="EMBL/GenBank/DDBJ databases">
        <title>The complete genome of Conexibacter woesei DSM 14684.</title>
        <authorList>
            <consortium name="US DOE Joint Genome Institute (JGI-PGF)"/>
            <person name="Lucas S."/>
            <person name="Copeland A."/>
            <person name="Lapidus A."/>
            <person name="Glavina del Rio T."/>
            <person name="Dalin E."/>
            <person name="Tice H."/>
            <person name="Bruce D."/>
            <person name="Goodwin L."/>
            <person name="Pitluck S."/>
            <person name="Kyrpides N."/>
            <person name="Mavromatis K."/>
            <person name="Ivanova N."/>
            <person name="Mikhailova N."/>
            <person name="Chertkov O."/>
            <person name="Brettin T."/>
            <person name="Detter J.C."/>
            <person name="Han C."/>
            <person name="Larimer F."/>
            <person name="Land M."/>
            <person name="Hauser L."/>
            <person name="Markowitz V."/>
            <person name="Cheng J.-F."/>
            <person name="Hugenholtz P."/>
            <person name="Woyke T."/>
            <person name="Wu D."/>
            <person name="Pukall R."/>
            <person name="Steenblock K."/>
            <person name="Schneider S."/>
            <person name="Klenk H.-P."/>
            <person name="Eisen J.A."/>
        </authorList>
    </citation>
    <scope>NUCLEOTIDE SEQUENCE [LARGE SCALE GENOMIC DNA]</scope>
    <source>
        <strain evidence="3">DSM 14684 / CIP 108061 / JCM 11494 / NBRC 100937 / ID131577</strain>
    </source>
</reference>
<sequence>MSDTQISFLDFDEPASPPSAAPAPKRRVSSKGIAPGDVVEVDRKGRRFHALVISLDQRDSGRFELELRPLDSRISYRTATVRDVIGLWRKAELPPRGGD</sequence>
<evidence type="ECO:0000256" key="1">
    <source>
        <dbReference type="SAM" id="MobiDB-lite"/>
    </source>
</evidence>
<keyword evidence="3" id="KW-1185">Reference proteome</keyword>
<dbReference type="HOGENOM" id="CLU_2315462_0_0_11"/>
<dbReference type="Proteomes" id="UP000008229">
    <property type="component" value="Chromosome"/>
</dbReference>
<dbReference type="EMBL" id="CP001854">
    <property type="protein sequence ID" value="ADB51994.1"/>
    <property type="molecule type" value="Genomic_DNA"/>
</dbReference>
<dbReference type="RefSeq" id="WP_012935045.1">
    <property type="nucleotide sequence ID" value="NC_013739.1"/>
</dbReference>
<evidence type="ECO:0000313" key="2">
    <source>
        <dbReference type="EMBL" id="ADB51994.1"/>
    </source>
</evidence>
<dbReference type="STRING" id="469383.Cwoe_3576"/>
<gene>
    <name evidence="2" type="ordered locus">Cwoe_3576</name>
</gene>
<feature type="region of interest" description="Disordered" evidence="1">
    <location>
        <begin position="1"/>
        <end position="31"/>
    </location>
</feature>
<accession>D3F0D4</accession>
<reference evidence="2 3" key="1">
    <citation type="journal article" date="2010" name="Stand. Genomic Sci.">
        <title>Complete genome sequence of Conexibacter woesei type strain (ID131577).</title>
        <authorList>
            <person name="Pukall R."/>
            <person name="Lapidus A."/>
            <person name="Glavina Del Rio T."/>
            <person name="Copeland A."/>
            <person name="Tice H."/>
            <person name="Cheng J.-F."/>
            <person name="Lucas S."/>
            <person name="Chen F."/>
            <person name="Nolan M."/>
            <person name="Bruce D."/>
            <person name="Goodwin L."/>
            <person name="Pitluck S."/>
            <person name="Mavromatis K."/>
            <person name="Ivanova N."/>
            <person name="Ovchinnikova G."/>
            <person name="Pati A."/>
            <person name="Chen A."/>
            <person name="Palaniappan K."/>
            <person name="Land M."/>
            <person name="Hauser L."/>
            <person name="Chang Y.-J."/>
            <person name="Jeffries C.D."/>
            <person name="Chain P."/>
            <person name="Meincke L."/>
            <person name="Sims D."/>
            <person name="Brettin T."/>
            <person name="Detter J.C."/>
            <person name="Rohde M."/>
            <person name="Goeker M."/>
            <person name="Bristow J."/>
            <person name="Eisen J.A."/>
            <person name="Markowitz V."/>
            <person name="Kyrpides N.C."/>
            <person name="Klenk H.-P."/>
            <person name="Hugenholtz P."/>
        </authorList>
    </citation>
    <scope>NUCLEOTIDE SEQUENCE [LARGE SCALE GENOMIC DNA]</scope>
    <source>
        <strain evidence="3">DSM 14684 / CIP 108061 / JCM 11494 / NBRC 100937 / ID131577</strain>
    </source>
</reference>
<evidence type="ECO:0000313" key="3">
    <source>
        <dbReference type="Proteomes" id="UP000008229"/>
    </source>
</evidence>
<dbReference type="KEGG" id="cwo:Cwoe_3576"/>
<name>D3F0D4_CONWI</name>
<protein>
    <submittedName>
        <fullName evidence="2">Uncharacterized protein</fullName>
    </submittedName>
</protein>
<dbReference type="AlphaFoldDB" id="D3F0D4"/>
<dbReference type="OrthoDB" id="5244505at2"/>
<organism evidence="2 3">
    <name type="scientific">Conexibacter woesei (strain DSM 14684 / CCUG 47730 / CIP 108061 / JCM 11494 / NBRC 100937 / ID131577)</name>
    <dbReference type="NCBI Taxonomy" id="469383"/>
    <lineage>
        <taxon>Bacteria</taxon>
        <taxon>Bacillati</taxon>
        <taxon>Actinomycetota</taxon>
        <taxon>Thermoleophilia</taxon>
        <taxon>Solirubrobacterales</taxon>
        <taxon>Conexibacteraceae</taxon>
        <taxon>Conexibacter</taxon>
    </lineage>
</organism>